<dbReference type="InterPro" id="IPR008042">
    <property type="entry name" value="Retrotrans_Pao"/>
</dbReference>
<evidence type="ECO:0000256" key="2">
    <source>
        <dbReference type="SAM" id="MobiDB-lite"/>
    </source>
</evidence>
<dbReference type="GO" id="GO:0003676">
    <property type="term" value="F:nucleic acid binding"/>
    <property type="evidence" value="ECO:0007669"/>
    <property type="project" value="InterPro"/>
</dbReference>
<dbReference type="InterPro" id="IPR036397">
    <property type="entry name" value="RNaseH_sf"/>
</dbReference>
<dbReference type="PANTHER" id="PTHR47331:SF6">
    <property type="entry name" value="DOUBLECORTIN DOMAIN-CONTAINING PROTEIN"/>
    <property type="match status" value="1"/>
</dbReference>
<accession>A0A7D9HB26</accession>
<dbReference type="PANTHER" id="PTHR47331">
    <property type="entry name" value="PHD-TYPE DOMAIN-CONTAINING PROTEIN"/>
    <property type="match status" value="1"/>
</dbReference>
<keyword evidence="4" id="KW-1185">Reference proteome</keyword>
<feature type="region of interest" description="Disordered" evidence="2">
    <location>
        <begin position="1"/>
        <end position="23"/>
    </location>
</feature>
<feature type="region of interest" description="Disordered" evidence="2">
    <location>
        <begin position="243"/>
        <end position="318"/>
    </location>
</feature>
<dbReference type="Gene3D" id="4.10.60.10">
    <property type="entry name" value="Zinc finger, CCHC-type"/>
    <property type="match status" value="1"/>
</dbReference>
<dbReference type="InterPro" id="IPR012337">
    <property type="entry name" value="RNaseH-like_sf"/>
</dbReference>
<dbReference type="InterPro" id="IPR040676">
    <property type="entry name" value="DUF5641"/>
</dbReference>
<dbReference type="OrthoDB" id="10068969at2759"/>
<sequence length="1807" mass="206519">MSEISDDNATETATVEPAVKRQRIPTQKGFQNTLLQKTSDFNKETKALQRAILSVHAALSESETSKLKSATALLEKSKQTFEISLGNLKRLFEQDRWKETVDVEPVVERTSYTHIQQAEATLLEAAKKLNSETKETSSKRSGRSASGHSGRSMRSRAPSTSARIEALADAAAARRQAEYDLLMAEKENARKQKDAHDERERAAAKAQHDHDIAVLAARKLTAVAEAKLNAIERTILNEISSPSKLDEDTSATSRQRTKTWVQDQQQNVAPDTNLTNVTSRRKLGVRFDDQPRQTDPIATDPGSEQLPQATDPGSEQLPQQIPIGSHRYPEIPIGPHRYPEIPIGPHWYPEIPIGTHYPWYPEIPIGTHYPQHTLEYTHYPQHTLEYTHHPHHPQHNPVQPYPPYTTVEHDPATVVNECLGAVAATNDKLTASLARISLPKCHPDIFFGDATMFHPWKSSFKGMISDSEITAEQEMNYLHMYTRGAPQKLVNSFRKRQYGDSNKLLKELWVELENRFGNVAIITNTLLTRLKEAAKFTDRDKKSLQAFSDLCIDVSSQIKQLPGLACLNYPHTIRPILTSLPTSIRSKWEKRVVEFAEKNADTYPDFHAFANMMKSQSCLRNHPNVTATDMPGKWKEKSKFEDHHTILKGEIETEEQEDVTKHCAFHDRQGHNLSECRAFERKTLQEKTDWLRQAGRCFRCLQSKHLARECKASIKCNKCGSKRHLDILHMEKLKKKDNTEEDITSARTNVKCQPISRVSCSKIVLLEVFQQDEPDHVIKVYALIDEQSNSSMICPKLADELRIVGPKEKYFLSTCGGSKETRYGRRVPGLVVKSTNGISMPLPTLVECENIPTDKREIPTPELVKKFHHLRDIAKEIPPLDRKAEVALLIGRDAPELMKVREVRNGPIGTPWAHKLAIGWTVCGELCLRREGGPVHVRTHRTVCQKSSYPEIDNIHVEPKVKPLANSSHEILHHEYIPCPNMFEIKEPREKLEDNRDDVFRTTSHDNEQSMSVEDRRFIEIMETGIHKNKFGNWEMPLPLRKTNVTFPNNRGQAASRMNNLLLSFKRKPQMEKDYFQFMQKLLKRGHAIPVPLNKLTILGNEKGNDSLPLGWDDPLPTSLWKKWHEWTVGLYDLQDIMIPRCYLPQNSNEVRKAEIHAFSDASHYAIGIAVYLKLTNQAENESRRFYVYVANRIQIIRSITDPSQWRYVETKENPADIATRGKSSKDLMESVWFKGPEFLRNVDPPAQMELSPEPFLIADNDPEVRVKATIYTTQLRVIKGLTSERFNRFSKWNSLRRAIANLIIKAKILKSQNQISTPRKRNAHQTHLVKLPVRKLPRNPSAAELRQSEVVMIKTAQSEAYAEEIETLQQNQLSQKSLSPKSSIYRLDPFVDGDGVLRFGGRLRQADQMFQEKHPAILPKGCHLARLAITHYHSEVHHQGRQITHGALRQGGLWIIGAKRMISKIINQCITCRKLRGNVITQHMANLPPDRLETPPPFTNVGFDVFGPWQIRTRRLRGGAANAKRWGLVFTCLNCRAIHIEVLETMDSSSFICALRRFFSIRGPPSLLRCDRGTNFVGAKSELDEALKEMDHKAIAKYVVEQNCEWVFNPPHASHFGGVWERQISTIRQVLNGMFSDLGPCQLTHELLVTLMAEVSGIVNSRPISTIPSDADQPQPLTPNMLLTMKTKPLVSSPGTFTSSDLYSRRHWRRAQYLADQFWSRWKNEYLQNQQRRSKWNERRHNWAVGDIVTLKEEAHRNEWPLGRVVDAVESSNDGLDRKVKIVIWRDGEKKYYLRPISQLVYIMST</sequence>
<dbReference type="Proteomes" id="UP001152795">
    <property type="component" value="Unassembled WGS sequence"/>
</dbReference>
<feature type="compositionally biased region" description="Polar residues" evidence="2">
    <location>
        <begin position="250"/>
        <end position="278"/>
    </location>
</feature>
<dbReference type="PROSITE" id="PS50994">
    <property type="entry name" value="INTEGRASE"/>
    <property type="match status" value="1"/>
</dbReference>
<dbReference type="Pfam" id="PF18701">
    <property type="entry name" value="DUF5641"/>
    <property type="match status" value="1"/>
</dbReference>
<keyword evidence="1" id="KW-0175">Coiled coil</keyword>
<feature type="compositionally biased region" description="Polar residues" evidence="2">
    <location>
        <begin position="305"/>
        <end position="318"/>
    </location>
</feature>
<dbReference type="Pfam" id="PF05380">
    <property type="entry name" value="Peptidase_A17"/>
    <property type="match status" value="1"/>
</dbReference>
<feature type="region of interest" description="Disordered" evidence="2">
    <location>
        <begin position="129"/>
        <end position="163"/>
    </location>
</feature>
<evidence type="ECO:0000313" key="3">
    <source>
        <dbReference type="EMBL" id="CAB3977544.1"/>
    </source>
</evidence>
<feature type="coiled-coil region" evidence="1">
    <location>
        <begin position="172"/>
        <end position="199"/>
    </location>
</feature>
<reference evidence="3" key="1">
    <citation type="submission" date="2020-04" db="EMBL/GenBank/DDBJ databases">
        <authorList>
            <person name="Alioto T."/>
            <person name="Alioto T."/>
            <person name="Gomez Garrido J."/>
        </authorList>
    </citation>
    <scope>NUCLEOTIDE SEQUENCE</scope>
    <source>
        <strain evidence="3">A484AB</strain>
    </source>
</reference>
<feature type="compositionally biased region" description="Low complexity" evidence="2">
    <location>
        <begin position="143"/>
        <end position="163"/>
    </location>
</feature>
<dbReference type="EMBL" id="CACRXK020000054">
    <property type="protein sequence ID" value="CAB3977544.1"/>
    <property type="molecule type" value="Genomic_DNA"/>
</dbReference>
<dbReference type="SUPFAM" id="SSF53098">
    <property type="entry name" value="Ribonuclease H-like"/>
    <property type="match status" value="1"/>
</dbReference>
<gene>
    <name evidence="3" type="ORF">PACLA_8A021705</name>
</gene>
<evidence type="ECO:0000313" key="4">
    <source>
        <dbReference type="Proteomes" id="UP001152795"/>
    </source>
</evidence>
<protein>
    <submittedName>
        <fullName evidence="3">PREDICTED: uncharacterized protein LOC107357656</fullName>
    </submittedName>
</protein>
<dbReference type="GO" id="GO:0015074">
    <property type="term" value="P:DNA integration"/>
    <property type="evidence" value="ECO:0007669"/>
    <property type="project" value="InterPro"/>
</dbReference>
<organism evidence="3 4">
    <name type="scientific">Paramuricea clavata</name>
    <name type="common">Red gorgonian</name>
    <name type="synonym">Violescent sea-whip</name>
    <dbReference type="NCBI Taxonomy" id="317549"/>
    <lineage>
        <taxon>Eukaryota</taxon>
        <taxon>Metazoa</taxon>
        <taxon>Cnidaria</taxon>
        <taxon>Anthozoa</taxon>
        <taxon>Octocorallia</taxon>
        <taxon>Malacalcyonacea</taxon>
        <taxon>Plexauridae</taxon>
        <taxon>Paramuricea</taxon>
    </lineage>
</organism>
<evidence type="ECO:0000256" key="1">
    <source>
        <dbReference type="SAM" id="Coils"/>
    </source>
</evidence>
<dbReference type="InterPro" id="IPR001584">
    <property type="entry name" value="Integrase_cat-core"/>
</dbReference>
<comment type="caution">
    <text evidence="3">The sequence shown here is derived from an EMBL/GenBank/DDBJ whole genome shotgun (WGS) entry which is preliminary data.</text>
</comment>
<proteinExistence type="predicted"/>
<dbReference type="Gene3D" id="3.30.420.10">
    <property type="entry name" value="Ribonuclease H-like superfamily/Ribonuclease H"/>
    <property type="match status" value="1"/>
</dbReference>
<name>A0A7D9HB26_PARCT</name>
<feature type="compositionally biased region" description="Basic and acidic residues" evidence="2">
    <location>
        <begin position="129"/>
        <end position="138"/>
    </location>
</feature>